<feature type="domain" description="Tyr recombinase" evidence="5">
    <location>
        <begin position="140"/>
        <end position="344"/>
    </location>
</feature>
<dbReference type="PANTHER" id="PTHR30349">
    <property type="entry name" value="PHAGE INTEGRASE-RELATED"/>
    <property type="match status" value="1"/>
</dbReference>
<dbReference type="InterPro" id="IPR013762">
    <property type="entry name" value="Integrase-like_cat_sf"/>
</dbReference>
<dbReference type="InterPro" id="IPR011010">
    <property type="entry name" value="DNA_brk_join_enz"/>
</dbReference>
<evidence type="ECO:0000313" key="6">
    <source>
        <dbReference type="EMBL" id="GAA2350177.1"/>
    </source>
</evidence>
<dbReference type="PANTHER" id="PTHR30349:SF77">
    <property type="entry name" value="TYROSINE RECOMBINASE XERC"/>
    <property type="match status" value="1"/>
</dbReference>
<dbReference type="Pfam" id="PF13443">
    <property type="entry name" value="HTH_26"/>
    <property type="match status" value="1"/>
</dbReference>
<sequence length="460" mass="51586">MSVAVVRDLRAHQRLDGPGQIAAFEQDLLAEFVLARSSAGITDATIRADVAAVEELREWFGRPLWEMTPQHIDTFFGRHLRQAMPGTKVRKAAGFAVYFEFLELRHKPDIHAATGFVVESPLDEMNRPRGGTHGQLRIPPTPREVTQLFTGWQHGLESARKYAPAVRNYTAFRLVSLIGPRVSELCLLRMGDLRWELGRFGKVLLRGKGSNGRGKKERLVPLINGSRELLDWWVHGPRWEFDDRINDPMAPLFPSERRRADGSSGFATTDTLRDGLAEAVAAHLPAQTGRLSPHLLRHFAASDLYRNGMDVLAIQEILGHAWLNTTMIYVRQNPHRRRLGRCRPAGREPFREPTMKWNLRLAAAQRDIWKASQLQAMLADAGLVISAGKMSHLWSSQPVTIRLEDLQIICTVLGCTPNDLLVLEDLPLPAPRPAEAAPLRAVAGETPIQRRHTGRSKPPV</sequence>
<keyword evidence="7" id="KW-1185">Reference proteome</keyword>
<comment type="caution">
    <text evidence="6">The sequence shown here is derived from an EMBL/GenBank/DDBJ whole genome shotgun (WGS) entry which is preliminary data.</text>
</comment>
<accession>A0ABN3GF59</accession>
<gene>
    <name evidence="6" type="ORF">GCM10010170_039560</name>
</gene>
<dbReference type="Gene3D" id="1.10.443.10">
    <property type="entry name" value="Intergrase catalytic core"/>
    <property type="match status" value="1"/>
</dbReference>
<dbReference type="Proteomes" id="UP001501444">
    <property type="component" value="Unassembled WGS sequence"/>
</dbReference>
<feature type="compositionally biased region" description="Basic residues" evidence="4">
    <location>
        <begin position="449"/>
        <end position="460"/>
    </location>
</feature>
<keyword evidence="3" id="KW-0233">DNA recombination</keyword>
<evidence type="ECO:0000256" key="1">
    <source>
        <dbReference type="ARBA" id="ARBA00004496"/>
    </source>
</evidence>
<evidence type="ECO:0000256" key="4">
    <source>
        <dbReference type="SAM" id="MobiDB-lite"/>
    </source>
</evidence>
<dbReference type="InterPro" id="IPR001387">
    <property type="entry name" value="Cro/C1-type_HTH"/>
</dbReference>
<dbReference type="SUPFAM" id="SSF56349">
    <property type="entry name" value="DNA breaking-rejoining enzymes"/>
    <property type="match status" value="1"/>
</dbReference>
<evidence type="ECO:0000256" key="3">
    <source>
        <dbReference type="ARBA" id="ARBA00023172"/>
    </source>
</evidence>
<name>A0ABN3GF59_9ACTN</name>
<comment type="subcellular location">
    <subcellularLocation>
        <location evidence="1">Cytoplasm</location>
    </subcellularLocation>
</comment>
<dbReference type="PROSITE" id="PS51898">
    <property type="entry name" value="TYR_RECOMBINASE"/>
    <property type="match status" value="1"/>
</dbReference>
<dbReference type="InterPro" id="IPR050090">
    <property type="entry name" value="Tyrosine_recombinase_XerCD"/>
</dbReference>
<reference evidence="6 7" key="1">
    <citation type="journal article" date="2019" name="Int. J. Syst. Evol. Microbiol.">
        <title>The Global Catalogue of Microorganisms (GCM) 10K type strain sequencing project: providing services to taxonomists for standard genome sequencing and annotation.</title>
        <authorList>
            <consortium name="The Broad Institute Genomics Platform"/>
            <consortium name="The Broad Institute Genome Sequencing Center for Infectious Disease"/>
            <person name="Wu L."/>
            <person name="Ma J."/>
        </authorList>
    </citation>
    <scope>NUCLEOTIDE SEQUENCE [LARGE SCALE GENOMIC DNA]</scope>
    <source>
        <strain evidence="6 7">JCM 3272</strain>
    </source>
</reference>
<dbReference type="RefSeq" id="WP_344613907.1">
    <property type="nucleotide sequence ID" value="NZ_BAAARV010000029.1"/>
</dbReference>
<protein>
    <recommendedName>
        <fullName evidence="5">Tyr recombinase domain-containing protein</fullName>
    </recommendedName>
</protein>
<evidence type="ECO:0000313" key="7">
    <source>
        <dbReference type="Proteomes" id="UP001501444"/>
    </source>
</evidence>
<dbReference type="Pfam" id="PF00589">
    <property type="entry name" value="Phage_integrase"/>
    <property type="match status" value="1"/>
</dbReference>
<feature type="region of interest" description="Disordered" evidence="4">
    <location>
        <begin position="436"/>
        <end position="460"/>
    </location>
</feature>
<proteinExistence type="predicted"/>
<evidence type="ECO:0000259" key="5">
    <source>
        <dbReference type="PROSITE" id="PS51898"/>
    </source>
</evidence>
<dbReference type="EMBL" id="BAAARV010000029">
    <property type="protein sequence ID" value="GAA2350177.1"/>
    <property type="molecule type" value="Genomic_DNA"/>
</dbReference>
<dbReference type="InterPro" id="IPR002104">
    <property type="entry name" value="Integrase_catalytic"/>
</dbReference>
<keyword evidence="2" id="KW-0229">DNA integration</keyword>
<organism evidence="6 7">
    <name type="scientific">Dactylosporangium salmoneum</name>
    <dbReference type="NCBI Taxonomy" id="53361"/>
    <lineage>
        <taxon>Bacteria</taxon>
        <taxon>Bacillati</taxon>
        <taxon>Actinomycetota</taxon>
        <taxon>Actinomycetes</taxon>
        <taxon>Micromonosporales</taxon>
        <taxon>Micromonosporaceae</taxon>
        <taxon>Dactylosporangium</taxon>
    </lineage>
</organism>
<evidence type="ECO:0000256" key="2">
    <source>
        <dbReference type="ARBA" id="ARBA00022908"/>
    </source>
</evidence>